<protein>
    <submittedName>
        <fullName evidence="4">Uncharacterized protein</fullName>
    </submittedName>
</protein>
<keyword evidence="2" id="KW-0808">Transferase</keyword>
<dbReference type="RefSeq" id="XP_002502277.1">
    <property type="nucleotide sequence ID" value="XM_002502231.1"/>
</dbReference>
<keyword evidence="5" id="KW-1185">Reference proteome</keyword>
<feature type="region of interest" description="Disordered" evidence="3">
    <location>
        <begin position="347"/>
        <end position="371"/>
    </location>
</feature>
<reference evidence="4 5" key="1">
    <citation type="journal article" date="2009" name="Science">
        <title>Green evolution and dynamic adaptations revealed by genomes of the marine picoeukaryotes Micromonas.</title>
        <authorList>
            <person name="Worden A.Z."/>
            <person name="Lee J.H."/>
            <person name="Mock T."/>
            <person name="Rouze P."/>
            <person name="Simmons M.P."/>
            <person name="Aerts A.L."/>
            <person name="Allen A.E."/>
            <person name="Cuvelier M.L."/>
            <person name="Derelle E."/>
            <person name="Everett M.V."/>
            <person name="Foulon E."/>
            <person name="Grimwood J."/>
            <person name="Gundlach H."/>
            <person name="Henrissat B."/>
            <person name="Napoli C."/>
            <person name="McDonald S.M."/>
            <person name="Parker M.S."/>
            <person name="Rombauts S."/>
            <person name="Salamov A."/>
            <person name="Von Dassow P."/>
            <person name="Badger J.H."/>
            <person name="Coutinho P.M."/>
            <person name="Demir E."/>
            <person name="Dubchak I."/>
            <person name="Gentemann C."/>
            <person name="Eikrem W."/>
            <person name="Gready J.E."/>
            <person name="John U."/>
            <person name="Lanier W."/>
            <person name="Lindquist E.A."/>
            <person name="Lucas S."/>
            <person name="Mayer K.F."/>
            <person name="Moreau H."/>
            <person name="Not F."/>
            <person name="Otillar R."/>
            <person name="Panaud O."/>
            <person name="Pangilinan J."/>
            <person name="Paulsen I."/>
            <person name="Piegu B."/>
            <person name="Poliakov A."/>
            <person name="Robbens S."/>
            <person name="Schmutz J."/>
            <person name="Toulza E."/>
            <person name="Wyss T."/>
            <person name="Zelensky A."/>
            <person name="Zhou K."/>
            <person name="Armbrust E.V."/>
            <person name="Bhattacharya D."/>
            <person name="Goodenough U.W."/>
            <person name="Van de Peer Y."/>
            <person name="Grigoriev I.V."/>
        </authorList>
    </citation>
    <scope>NUCLEOTIDE SEQUENCE [LARGE SCALE GENOMIC DNA]</scope>
    <source>
        <strain evidence="5">RCC299 / NOUM17</strain>
    </source>
</reference>
<dbReference type="KEGG" id="mis:MICPUN_100713"/>
<evidence type="ECO:0000313" key="4">
    <source>
        <dbReference type="EMBL" id="ACO63535.1"/>
    </source>
</evidence>
<dbReference type="GO" id="GO:0008168">
    <property type="term" value="F:methyltransferase activity"/>
    <property type="evidence" value="ECO:0007669"/>
    <property type="project" value="UniProtKB-KW"/>
</dbReference>
<proteinExistence type="predicted"/>
<feature type="compositionally biased region" description="Basic and acidic residues" evidence="3">
    <location>
        <begin position="361"/>
        <end position="371"/>
    </location>
</feature>
<evidence type="ECO:0000313" key="5">
    <source>
        <dbReference type="Proteomes" id="UP000002009"/>
    </source>
</evidence>
<dbReference type="Gene3D" id="3.40.50.150">
    <property type="entry name" value="Vaccinia Virus protein VP39"/>
    <property type="match status" value="1"/>
</dbReference>
<keyword evidence="1" id="KW-0489">Methyltransferase</keyword>
<accession>C1E730</accession>
<dbReference type="InParanoid" id="C1E730"/>
<dbReference type="Pfam" id="PF04072">
    <property type="entry name" value="LCM"/>
    <property type="match status" value="1"/>
</dbReference>
<dbReference type="GO" id="GO:0032259">
    <property type="term" value="P:methylation"/>
    <property type="evidence" value="ECO:0007669"/>
    <property type="project" value="UniProtKB-KW"/>
</dbReference>
<feature type="region of interest" description="Disordered" evidence="3">
    <location>
        <begin position="1"/>
        <end position="30"/>
    </location>
</feature>
<dbReference type="InterPro" id="IPR007213">
    <property type="entry name" value="Ppm1/Ppm2/Tcmp"/>
</dbReference>
<evidence type="ECO:0000256" key="3">
    <source>
        <dbReference type="SAM" id="MobiDB-lite"/>
    </source>
</evidence>
<dbReference type="PANTHER" id="PTHR43619">
    <property type="entry name" value="S-ADENOSYL-L-METHIONINE-DEPENDENT METHYLTRANSFERASE YKTD-RELATED"/>
    <property type="match status" value="1"/>
</dbReference>
<dbReference type="InterPro" id="IPR029063">
    <property type="entry name" value="SAM-dependent_MTases_sf"/>
</dbReference>
<dbReference type="Proteomes" id="UP000002009">
    <property type="component" value="Chromosome 5"/>
</dbReference>
<sequence>MSSSRDSPVKTPKSILSRQNSSANLGGSGSPTDMQIALLSQKVKDGSRGSVRVACAVRAVGGGNILQEPLAPYLAGGEEMRALLANRARREDARVVENVAVRHRAIDDVILRHCAPEDGIRQVVSINGGLDTRAYRLNLPDVAWFDVDLFDVLELKKKMLEKAPEALKHYASPRVASVTNVGMDVLSDAPRYLKLELEKHGVDFTAPVLYVFEACLYNFSAADARELTRSLPRTRGSVLVGTHLQRGMLRWVRDPRHQADAPYLAELAHHWRSSLEDVAKAGAFRGWRVRNVKSLTSHAHGYGYRVPPNLWKKGEEVVFELHRGRCRASSREKAEKGLFRLTRFWRRPQPRGPLGPPATASRRDSRGLRTPDARTSVGGWIGVAARVGALTLAGIVGHRRGGDVAVFAEKTVERCAAAARLAKSRYVDPCAEFAMDTCVKGLGATRRGAARAREGVAHVRRTHVDPRLPERYRLPRKDAASGKGKRLKKGW</sequence>
<dbReference type="GeneID" id="8243938"/>
<dbReference type="AlphaFoldDB" id="C1E730"/>
<dbReference type="OrthoDB" id="509866at2759"/>
<dbReference type="PANTHER" id="PTHR43619:SF2">
    <property type="entry name" value="S-ADENOSYL-L-METHIONINE-DEPENDENT METHYLTRANSFERASES SUPERFAMILY PROTEIN"/>
    <property type="match status" value="1"/>
</dbReference>
<evidence type="ECO:0000256" key="1">
    <source>
        <dbReference type="ARBA" id="ARBA00022603"/>
    </source>
</evidence>
<dbReference type="SUPFAM" id="SSF53335">
    <property type="entry name" value="S-adenosyl-L-methionine-dependent methyltransferases"/>
    <property type="match status" value="1"/>
</dbReference>
<gene>
    <name evidence="4" type="ORF">MICPUN_100713</name>
</gene>
<organism evidence="4 5">
    <name type="scientific">Micromonas commoda (strain RCC299 / NOUM17 / CCMP2709)</name>
    <name type="common">Picoplanktonic green alga</name>
    <dbReference type="NCBI Taxonomy" id="296587"/>
    <lineage>
        <taxon>Eukaryota</taxon>
        <taxon>Viridiplantae</taxon>
        <taxon>Chlorophyta</taxon>
        <taxon>Mamiellophyceae</taxon>
        <taxon>Mamiellales</taxon>
        <taxon>Mamiellaceae</taxon>
        <taxon>Micromonas</taxon>
    </lineage>
</organism>
<feature type="compositionally biased region" description="Polar residues" evidence="3">
    <location>
        <begin position="14"/>
        <end position="30"/>
    </location>
</feature>
<dbReference type="EMBL" id="CP001326">
    <property type="protein sequence ID" value="ACO63535.1"/>
    <property type="molecule type" value="Genomic_DNA"/>
</dbReference>
<evidence type="ECO:0000256" key="2">
    <source>
        <dbReference type="ARBA" id="ARBA00022679"/>
    </source>
</evidence>
<name>C1E730_MICCC</name>